<reference evidence="2 3" key="1">
    <citation type="journal article" date="2019" name="Sci. Rep.">
        <title>Orb-weaving spider Araneus ventricosus genome elucidates the spidroin gene catalogue.</title>
        <authorList>
            <person name="Kono N."/>
            <person name="Nakamura H."/>
            <person name="Ohtoshi R."/>
            <person name="Moran D.A.P."/>
            <person name="Shinohara A."/>
            <person name="Yoshida Y."/>
            <person name="Fujiwara M."/>
            <person name="Mori M."/>
            <person name="Tomita M."/>
            <person name="Arakawa K."/>
        </authorList>
    </citation>
    <scope>NUCLEOTIDE SEQUENCE [LARGE SCALE GENOMIC DNA]</scope>
</reference>
<evidence type="ECO:0000256" key="1">
    <source>
        <dbReference type="SAM" id="MobiDB-lite"/>
    </source>
</evidence>
<dbReference type="Proteomes" id="UP000499080">
    <property type="component" value="Unassembled WGS sequence"/>
</dbReference>
<protein>
    <submittedName>
        <fullName evidence="2">Uncharacterized protein</fullName>
    </submittedName>
</protein>
<evidence type="ECO:0000313" key="3">
    <source>
        <dbReference type="Proteomes" id="UP000499080"/>
    </source>
</evidence>
<dbReference type="EMBL" id="BGPR01029553">
    <property type="protein sequence ID" value="GBO01388.1"/>
    <property type="molecule type" value="Genomic_DNA"/>
</dbReference>
<proteinExistence type="predicted"/>
<feature type="compositionally biased region" description="Basic and acidic residues" evidence="1">
    <location>
        <begin position="1"/>
        <end position="10"/>
    </location>
</feature>
<evidence type="ECO:0000313" key="2">
    <source>
        <dbReference type="EMBL" id="GBO01388.1"/>
    </source>
</evidence>
<organism evidence="2 3">
    <name type="scientific">Araneus ventricosus</name>
    <name type="common">Orbweaver spider</name>
    <name type="synonym">Epeira ventricosa</name>
    <dbReference type="NCBI Taxonomy" id="182803"/>
    <lineage>
        <taxon>Eukaryota</taxon>
        <taxon>Metazoa</taxon>
        <taxon>Ecdysozoa</taxon>
        <taxon>Arthropoda</taxon>
        <taxon>Chelicerata</taxon>
        <taxon>Arachnida</taxon>
        <taxon>Araneae</taxon>
        <taxon>Araneomorphae</taxon>
        <taxon>Entelegynae</taxon>
        <taxon>Araneoidea</taxon>
        <taxon>Araneidae</taxon>
        <taxon>Araneus</taxon>
    </lineage>
</organism>
<feature type="compositionally biased region" description="Polar residues" evidence="1">
    <location>
        <begin position="27"/>
        <end position="43"/>
    </location>
</feature>
<gene>
    <name evidence="2" type="ORF">AVEN_216414_1</name>
</gene>
<feature type="region of interest" description="Disordered" evidence="1">
    <location>
        <begin position="1"/>
        <end position="43"/>
    </location>
</feature>
<keyword evidence="3" id="KW-1185">Reference proteome</keyword>
<accession>A0A4Y2TLF2</accession>
<comment type="caution">
    <text evidence="2">The sequence shown here is derived from an EMBL/GenBank/DDBJ whole genome shotgun (WGS) entry which is preliminary data.</text>
</comment>
<name>A0A4Y2TLF2_ARAVE</name>
<sequence length="119" mass="12675">MSRRQRDTNKKSTATFDNASALPIGENSFSNEQSTKRNQTSAGSIISNEISSFAPPKCSGISCFHKTATGMSGVSSFSRGGRTVCELDVRTQSRGEETLCTKRPSLNFSSQANVAGAES</sequence>
<dbReference type="AlphaFoldDB" id="A0A4Y2TLF2"/>